<dbReference type="InterPro" id="IPR013320">
    <property type="entry name" value="ConA-like_dom_sf"/>
</dbReference>
<feature type="non-terminal residue" evidence="5">
    <location>
        <position position="247"/>
    </location>
</feature>
<keyword evidence="1" id="KW-0732">Signal</keyword>
<feature type="domain" description="LamG-like jellyroll fold" evidence="4">
    <location>
        <begin position="76"/>
        <end position="228"/>
    </location>
</feature>
<name>X1FU65_9ZZZZ</name>
<gene>
    <name evidence="5" type="ORF">S03H2_31535</name>
</gene>
<proteinExistence type="predicted"/>
<sequence length="247" mass="27297">MYYKFNGSQGNNLPSPITDSTGNVTFTKYTGTGGSLKYGESNPVIAESTASADFDPCVGLYRDDTGENDPLRLAGWQYTIEMWVNPDNLDGSLDIDDDDPEAEWLDENWDLVLIGKFNSWMIGIEDPGENDRFVFELGGNNEGMEDGSAVVGKWVHLAAVYDNTVEGDNLFLYVNGILEENVDGGTNPSDNNYPVTIGYAWKDDVNVGRYFDGLIDEVRIYDIALTPCEFLLFPGPEWASCPSPYDG</sequence>
<dbReference type="InterPro" id="IPR006558">
    <property type="entry name" value="LamG-like"/>
</dbReference>
<evidence type="ECO:0000256" key="2">
    <source>
        <dbReference type="ARBA" id="ARBA00023157"/>
    </source>
</evidence>
<organism evidence="5">
    <name type="scientific">marine sediment metagenome</name>
    <dbReference type="NCBI Taxonomy" id="412755"/>
    <lineage>
        <taxon>unclassified sequences</taxon>
        <taxon>metagenomes</taxon>
        <taxon>ecological metagenomes</taxon>
    </lineage>
</organism>
<dbReference type="EMBL" id="BARU01019125">
    <property type="protein sequence ID" value="GAH49201.1"/>
    <property type="molecule type" value="Genomic_DNA"/>
</dbReference>
<comment type="caution">
    <text evidence="5">The sequence shown here is derived from an EMBL/GenBank/DDBJ whole genome shotgun (WGS) entry which is preliminary data.</text>
</comment>
<feature type="region of interest" description="Disordered" evidence="3">
    <location>
        <begin position="1"/>
        <end position="21"/>
    </location>
</feature>
<evidence type="ECO:0000256" key="1">
    <source>
        <dbReference type="ARBA" id="ARBA00022729"/>
    </source>
</evidence>
<evidence type="ECO:0000313" key="5">
    <source>
        <dbReference type="EMBL" id="GAH49201.1"/>
    </source>
</evidence>
<protein>
    <recommendedName>
        <fullName evidence="4">LamG-like jellyroll fold domain-containing protein</fullName>
    </recommendedName>
</protein>
<dbReference type="Gene3D" id="2.60.120.200">
    <property type="match status" value="1"/>
</dbReference>
<reference evidence="5" key="1">
    <citation type="journal article" date="2014" name="Front. Microbiol.">
        <title>High frequency of phylogenetically diverse reductive dehalogenase-homologous genes in deep subseafloor sedimentary metagenomes.</title>
        <authorList>
            <person name="Kawai M."/>
            <person name="Futagami T."/>
            <person name="Toyoda A."/>
            <person name="Takaki Y."/>
            <person name="Nishi S."/>
            <person name="Hori S."/>
            <person name="Arai W."/>
            <person name="Tsubouchi T."/>
            <person name="Morono Y."/>
            <person name="Uchiyama I."/>
            <person name="Ito T."/>
            <person name="Fujiyama A."/>
            <person name="Inagaki F."/>
            <person name="Takami H."/>
        </authorList>
    </citation>
    <scope>NUCLEOTIDE SEQUENCE</scope>
    <source>
        <strain evidence="5">Expedition CK06-06</strain>
    </source>
</reference>
<dbReference type="Pfam" id="PF13385">
    <property type="entry name" value="Laminin_G_3"/>
    <property type="match status" value="1"/>
</dbReference>
<dbReference type="SUPFAM" id="SSF49899">
    <property type="entry name" value="Concanavalin A-like lectins/glucanases"/>
    <property type="match status" value="1"/>
</dbReference>
<keyword evidence="2" id="KW-1015">Disulfide bond</keyword>
<accession>X1FU65</accession>
<evidence type="ECO:0000256" key="3">
    <source>
        <dbReference type="SAM" id="MobiDB-lite"/>
    </source>
</evidence>
<evidence type="ECO:0000259" key="4">
    <source>
        <dbReference type="SMART" id="SM00560"/>
    </source>
</evidence>
<dbReference type="SMART" id="SM00560">
    <property type="entry name" value="LamGL"/>
    <property type="match status" value="1"/>
</dbReference>
<dbReference type="AlphaFoldDB" id="X1FU65"/>